<gene>
    <name evidence="2" type="ORF">BGCPKDLD_0980</name>
</gene>
<keyword evidence="3" id="KW-1185">Reference proteome</keyword>
<reference evidence="2" key="1">
    <citation type="journal article" date="2021" name="Front. Microbiol.">
        <title>Comprehensive Comparative Genomics and Phenotyping of Methylobacterium Species.</title>
        <authorList>
            <person name="Alessa O."/>
            <person name="Ogura Y."/>
            <person name="Fujitani Y."/>
            <person name="Takami H."/>
            <person name="Hayashi T."/>
            <person name="Sahin N."/>
            <person name="Tani A."/>
        </authorList>
    </citation>
    <scope>NUCLEOTIDE SEQUENCE</scope>
    <source>
        <strain evidence="2">DSM 14458</strain>
    </source>
</reference>
<accession>A0ABQ4UQ63</accession>
<proteinExistence type="predicted"/>
<evidence type="ECO:0000313" key="2">
    <source>
        <dbReference type="EMBL" id="GJE74411.1"/>
    </source>
</evidence>
<evidence type="ECO:0000256" key="1">
    <source>
        <dbReference type="SAM" id="MobiDB-lite"/>
    </source>
</evidence>
<feature type="region of interest" description="Disordered" evidence="1">
    <location>
        <begin position="127"/>
        <end position="159"/>
    </location>
</feature>
<dbReference type="RefSeq" id="WP_238307671.1">
    <property type="nucleotide sequence ID" value="NZ_BPRE01000002.1"/>
</dbReference>
<comment type="caution">
    <text evidence="2">The sequence shown here is derived from an EMBL/GenBank/DDBJ whole genome shotgun (WGS) entry which is preliminary data.</text>
</comment>
<protein>
    <recommendedName>
        <fullName evidence="4">Flagellar basal-body protein FlbY</fullName>
    </recommendedName>
</protein>
<dbReference type="EMBL" id="BPRE01000002">
    <property type="protein sequence ID" value="GJE74411.1"/>
    <property type="molecule type" value="Genomic_DNA"/>
</dbReference>
<reference evidence="2" key="2">
    <citation type="submission" date="2021-08" db="EMBL/GenBank/DDBJ databases">
        <authorList>
            <person name="Tani A."/>
            <person name="Ola A."/>
            <person name="Ogura Y."/>
            <person name="Katsura K."/>
            <person name="Hayashi T."/>
        </authorList>
    </citation>
    <scope>NUCLEOTIDE SEQUENCE</scope>
    <source>
        <strain evidence="2">DSM 14458</strain>
    </source>
</reference>
<evidence type="ECO:0008006" key="4">
    <source>
        <dbReference type="Google" id="ProtNLM"/>
    </source>
</evidence>
<name>A0ABQ4UQ63_9HYPH</name>
<sequence length="159" mass="16474">MAASETPLRLSDRAGAQAFVQNLLAVMSELESALGRESDGVRAGRIAEAMTGAAAKADLAAAYTTGLETAKANAIALARFAPEGLEALKTAQRRFAAVLETNQQVLATARTVSEELIKALAEEVGKAHTPTVYGRPSHSPSPYGRAGANSGPLILSRSL</sequence>
<organism evidence="2 3">
    <name type="scientific">Methylorubrum suomiense</name>
    <dbReference type="NCBI Taxonomy" id="144191"/>
    <lineage>
        <taxon>Bacteria</taxon>
        <taxon>Pseudomonadati</taxon>
        <taxon>Pseudomonadota</taxon>
        <taxon>Alphaproteobacteria</taxon>
        <taxon>Hyphomicrobiales</taxon>
        <taxon>Methylobacteriaceae</taxon>
        <taxon>Methylorubrum</taxon>
    </lineage>
</organism>
<evidence type="ECO:0000313" key="3">
    <source>
        <dbReference type="Proteomes" id="UP001055093"/>
    </source>
</evidence>
<dbReference type="Proteomes" id="UP001055093">
    <property type="component" value="Unassembled WGS sequence"/>
</dbReference>